<keyword evidence="2 3" id="KW-0326">Glycosidase</keyword>
<dbReference type="PROSITE" id="PS51910">
    <property type="entry name" value="GH18_2"/>
    <property type="match status" value="1"/>
</dbReference>
<evidence type="ECO:0000256" key="3">
    <source>
        <dbReference type="RuleBase" id="RU000489"/>
    </source>
</evidence>
<dbReference type="GO" id="GO:0006032">
    <property type="term" value="P:chitin catabolic process"/>
    <property type="evidence" value="ECO:0007669"/>
    <property type="project" value="TreeGrafter"/>
</dbReference>
<proteinExistence type="inferred from homology"/>
<dbReference type="AlphaFoldDB" id="A0A821SVP0"/>
<accession>A0A821SVP0</accession>
<reference evidence="8" key="1">
    <citation type="submission" date="2021-02" db="EMBL/GenBank/DDBJ databases">
        <authorList>
            <person name="Nowell W R."/>
        </authorList>
    </citation>
    <scope>NUCLEOTIDE SEQUENCE</scope>
</reference>
<dbReference type="InterPro" id="IPR001579">
    <property type="entry name" value="Glyco_hydro_18_chit_AS"/>
</dbReference>
<feature type="signal peptide" evidence="6">
    <location>
        <begin position="1"/>
        <end position="17"/>
    </location>
</feature>
<dbReference type="SMART" id="SM00636">
    <property type="entry name" value="Glyco_18"/>
    <property type="match status" value="1"/>
</dbReference>
<dbReference type="Pfam" id="PF00704">
    <property type="entry name" value="Glyco_hydro_18"/>
    <property type="match status" value="1"/>
</dbReference>
<comment type="similarity">
    <text evidence="4">Belongs to the glycosyl hydrolase 18 family.</text>
</comment>
<dbReference type="Proteomes" id="UP000663848">
    <property type="component" value="Unassembled WGS sequence"/>
</dbReference>
<dbReference type="GO" id="GO:0004568">
    <property type="term" value="F:chitinase activity"/>
    <property type="evidence" value="ECO:0007669"/>
    <property type="project" value="TreeGrafter"/>
</dbReference>
<organism evidence="8 9">
    <name type="scientific">Rotaria socialis</name>
    <dbReference type="NCBI Taxonomy" id="392032"/>
    <lineage>
        <taxon>Eukaryota</taxon>
        <taxon>Metazoa</taxon>
        <taxon>Spiralia</taxon>
        <taxon>Gnathifera</taxon>
        <taxon>Rotifera</taxon>
        <taxon>Eurotatoria</taxon>
        <taxon>Bdelloidea</taxon>
        <taxon>Philodinida</taxon>
        <taxon>Philodinidae</taxon>
        <taxon>Rotaria</taxon>
    </lineage>
</organism>
<dbReference type="EMBL" id="CAJOBR010007310">
    <property type="protein sequence ID" value="CAF4860720.1"/>
    <property type="molecule type" value="Genomic_DNA"/>
</dbReference>
<protein>
    <recommendedName>
        <fullName evidence="7">GH18 domain-containing protein</fullName>
    </recommendedName>
</protein>
<comment type="caution">
    <text evidence="8">The sequence shown here is derived from an EMBL/GenBank/DDBJ whole genome shotgun (WGS) entry which is preliminary data.</text>
</comment>
<dbReference type="InterPro" id="IPR050314">
    <property type="entry name" value="Glycosyl_Hydrlase_18"/>
</dbReference>
<keyword evidence="5" id="KW-0175">Coiled coil</keyword>
<evidence type="ECO:0000313" key="8">
    <source>
        <dbReference type="EMBL" id="CAF4860720.1"/>
    </source>
</evidence>
<gene>
    <name evidence="8" type="ORF">QYT958_LOCUS27897</name>
</gene>
<keyword evidence="1 3" id="KW-0378">Hydrolase</keyword>
<dbReference type="PANTHER" id="PTHR11177:SF317">
    <property type="entry name" value="CHITINASE 12-RELATED"/>
    <property type="match status" value="1"/>
</dbReference>
<evidence type="ECO:0000256" key="4">
    <source>
        <dbReference type="RuleBase" id="RU004453"/>
    </source>
</evidence>
<feature type="domain" description="GH18" evidence="7">
    <location>
        <begin position="23"/>
        <end position="333"/>
    </location>
</feature>
<dbReference type="PANTHER" id="PTHR11177">
    <property type="entry name" value="CHITINASE"/>
    <property type="match status" value="1"/>
</dbReference>
<keyword evidence="6" id="KW-0732">Signal</keyword>
<dbReference type="GO" id="GO:0005975">
    <property type="term" value="P:carbohydrate metabolic process"/>
    <property type="evidence" value="ECO:0007669"/>
    <property type="project" value="InterPro"/>
</dbReference>
<dbReference type="InterPro" id="IPR011583">
    <property type="entry name" value="Chitinase_II/V-like_cat"/>
</dbReference>
<feature type="chain" id="PRO_5032415114" description="GH18 domain-containing protein" evidence="6">
    <location>
        <begin position="18"/>
        <end position="399"/>
    </location>
</feature>
<dbReference type="InterPro" id="IPR017853">
    <property type="entry name" value="GH"/>
</dbReference>
<evidence type="ECO:0000256" key="5">
    <source>
        <dbReference type="SAM" id="Coils"/>
    </source>
</evidence>
<dbReference type="GO" id="GO:0005576">
    <property type="term" value="C:extracellular region"/>
    <property type="evidence" value="ECO:0007669"/>
    <property type="project" value="TreeGrafter"/>
</dbReference>
<dbReference type="PROSITE" id="PS01095">
    <property type="entry name" value="GH18_1"/>
    <property type="match status" value="1"/>
</dbReference>
<dbReference type="GO" id="GO:0008061">
    <property type="term" value="F:chitin binding"/>
    <property type="evidence" value="ECO:0007669"/>
    <property type="project" value="InterPro"/>
</dbReference>
<dbReference type="InterPro" id="IPR001223">
    <property type="entry name" value="Glyco_hydro18_cat"/>
</dbReference>
<evidence type="ECO:0000256" key="1">
    <source>
        <dbReference type="ARBA" id="ARBA00022801"/>
    </source>
</evidence>
<name>A0A821SVP0_9BILA</name>
<evidence type="ECO:0000259" key="7">
    <source>
        <dbReference type="PROSITE" id="PS51910"/>
    </source>
</evidence>
<evidence type="ECO:0000256" key="6">
    <source>
        <dbReference type="SAM" id="SignalP"/>
    </source>
</evidence>
<evidence type="ECO:0000313" key="9">
    <source>
        <dbReference type="Proteomes" id="UP000663848"/>
    </source>
</evidence>
<feature type="coiled-coil region" evidence="5">
    <location>
        <begin position="139"/>
        <end position="166"/>
    </location>
</feature>
<evidence type="ECO:0000256" key="2">
    <source>
        <dbReference type="ARBA" id="ARBA00023295"/>
    </source>
</evidence>
<sequence length="399" mass="44441">MNLALLLLSIILALIKADCGEEFKIICYFSSWTGIHPEAKNCTHIVYTFARIEDDNTLTGVWSNPLKEFKNTKDPDLKVLLAVGGQDYAIRRAGEMMSKDESRQKFVISTTKLLRTHEFDGIDLNFEPNEALGPPSSPNQQVIDDKKKLSTLCKELQEEYAEEAGRTGRTRLLLTITVSGIKKQLESRFDLPELAKCADWLNVQTYDYRGSHDKIADHHSPLMEAKNAEDNDKDLNQNSAIKFIVSTGVVPSKLSLGLAAYGKKFRFTSDSRDMGSAATCVGSVPYIEINYAKEQRLGGVVIYPVNFDDSSAQSCSQGKFPIVSLVKQLTSNYTVSCLPPTTQPLNTTVAPRNRTKNITPKWKLSRPDYLSPGIGLHPKGHRRLFISACMNSVAKKKET</sequence>
<dbReference type="Gene3D" id="3.20.20.80">
    <property type="entry name" value="Glycosidases"/>
    <property type="match status" value="1"/>
</dbReference>
<dbReference type="SUPFAM" id="SSF51445">
    <property type="entry name" value="(Trans)glycosidases"/>
    <property type="match status" value="1"/>
</dbReference>